<feature type="transmembrane region" description="Helical" evidence="3">
    <location>
        <begin position="440"/>
        <end position="468"/>
    </location>
</feature>
<keyword evidence="3" id="KW-0812">Transmembrane</keyword>
<dbReference type="EMBL" id="NAJM01000049">
    <property type="protein sequence ID" value="RVX67397.1"/>
    <property type="molecule type" value="Genomic_DNA"/>
</dbReference>
<evidence type="ECO:0000313" key="5">
    <source>
        <dbReference type="EMBL" id="RVX67397.1"/>
    </source>
</evidence>
<feature type="compositionally biased region" description="Polar residues" evidence="2">
    <location>
        <begin position="628"/>
        <end position="654"/>
    </location>
</feature>
<evidence type="ECO:0000256" key="3">
    <source>
        <dbReference type="SAM" id="Phobius"/>
    </source>
</evidence>
<evidence type="ECO:0000259" key="4">
    <source>
        <dbReference type="Pfam" id="PF22664"/>
    </source>
</evidence>
<accession>A0A438MUH9</accession>
<evidence type="ECO:0000256" key="2">
    <source>
        <dbReference type="SAM" id="MobiDB-lite"/>
    </source>
</evidence>
<dbReference type="InterPro" id="IPR023213">
    <property type="entry name" value="CAT-like_dom_sf"/>
</dbReference>
<dbReference type="PANTHER" id="PTHR31642:SF270">
    <property type="entry name" value="O-ACYLTRANSFERASE AUSQ"/>
    <property type="match status" value="1"/>
</dbReference>
<dbReference type="InterPro" id="IPR050317">
    <property type="entry name" value="Plant_Fungal_Acyltransferase"/>
</dbReference>
<dbReference type="AlphaFoldDB" id="A0A438MUH9"/>
<comment type="caution">
    <text evidence="5">The sequence shown here is derived from an EMBL/GenBank/DDBJ whole genome shotgun (WGS) entry which is preliminary data.</text>
</comment>
<organism evidence="5 6">
    <name type="scientific">Exophiala mesophila</name>
    <name type="common">Black yeast-like fungus</name>
    <dbReference type="NCBI Taxonomy" id="212818"/>
    <lineage>
        <taxon>Eukaryota</taxon>
        <taxon>Fungi</taxon>
        <taxon>Dikarya</taxon>
        <taxon>Ascomycota</taxon>
        <taxon>Pezizomycotina</taxon>
        <taxon>Eurotiomycetes</taxon>
        <taxon>Chaetothyriomycetidae</taxon>
        <taxon>Chaetothyriales</taxon>
        <taxon>Herpotrichiellaceae</taxon>
        <taxon>Exophiala</taxon>
    </lineage>
</organism>
<dbReference type="OrthoDB" id="1862401at2759"/>
<dbReference type="Gene3D" id="3.30.559.10">
    <property type="entry name" value="Chloramphenicol acetyltransferase-like domain"/>
    <property type="match status" value="2"/>
</dbReference>
<dbReference type="GO" id="GO:0016747">
    <property type="term" value="F:acyltransferase activity, transferring groups other than amino-acyl groups"/>
    <property type="evidence" value="ECO:0007669"/>
    <property type="project" value="TreeGrafter"/>
</dbReference>
<name>A0A438MUH9_EXOME</name>
<evidence type="ECO:0000313" key="6">
    <source>
        <dbReference type="Proteomes" id="UP000288859"/>
    </source>
</evidence>
<keyword evidence="3" id="KW-0472">Membrane</keyword>
<keyword evidence="3" id="KW-1133">Transmembrane helix</keyword>
<proteinExistence type="predicted"/>
<dbReference type="Pfam" id="PF22664">
    <property type="entry name" value="TRI-like_N"/>
    <property type="match status" value="1"/>
</dbReference>
<feature type="region of interest" description="Disordered" evidence="2">
    <location>
        <begin position="603"/>
        <end position="668"/>
    </location>
</feature>
<keyword evidence="1" id="KW-0808">Transferase</keyword>
<dbReference type="InterPro" id="IPR054710">
    <property type="entry name" value="Tri101-like_N"/>
</dbReference>
<gene>
    <name evidence="5" type="ORF">B0A52_09178</name>
</gene>
<dbReference type="PANTHER" id="PTHR31642">
    <property type="entry name" value="TRICHOTHECENE 3-O-ACETYLTRANSFERASE"/>
    <property type="match status" value="1"/>
</dbReference>
<feature type="domain" description="Trichothecene 3-O-acetyltransferase-like N-terminal" evidence="4">
    <location>
        <begin position="19"/>
        <end position="186"/>
    </location>
</feature>
<protein>
    <recommendedName>
        <fullName evidence="4">Trichothecene 3-O-acetyltransferase-like N-terminal domain-containing protein</fullName>
    </recommendedName>
</protein>
<feature type="transmembrane region" description="Helical" evidence="3">
    <location>
        <begin position="552"/>
        <end position="571"/>
    </location>
</feature>
<dbReference type="Proteomes" id="UP000288859">
    <property type="component" value="Unassembled WGS sequence"/>
</dbReference>
<reference evidence="5 6" key="1">
    <citation type="submission" date="2017-03" db="EMBL/GenBank/DDBJ databases">
        <title>Genomes of endolithic fungi from Antarctica.</title>
        <authorList>
            <person name="Coleine C."/>
            <person name="Masonjones S."/>
            <person name="Stajich J.E."/>
        </authorList>
    </citation>
    <scope>NUCLEOTIDE SEQUENCE [LARGE SCALE GENOMIC DNA]</scope>
    <source>
        <strain evidence="5 6">CCFEE 6314</strain>
    </source>
</reference>
<sequence length="668" mass="75504">MDFSFLQDALGNIPMVKNYMVISMIFSLPDSTSSTDVERSIRSGLDTLSDSFPHLKGHVIHDDKSSKDGHDDIGRVRIYSFNEANEDHISLTIKDLRSESDFPSLETLRKARFPLSMLDGQILVPYHLIPPCFELLYQDSPDRPARVLFFQANFINGGLILTIAANHTTMDMNGLGSVIELFAQACRGEAYTEQQLREVNQSRRDAVPLLGDDYTPGPEAEWFIMKTQNSWTELANKKTKDGPEDEKEGQTSPAVCRMFTFSPMSLVKLKAEASVQTTAPFISTNDAVTALLWQTISKVRAERYKNTTSPSSNTTANSDSCADFRTTIARQVDSRRHFNLSRLYGGHMATSVFSTSTNVWRLHLGEVSAQLRLALSDPDVPFHLRAIATLVHRPQYRPRIAYAANLNFDRDVVISSWADVKCCFSSSLFSMGDSPSKPTILAFVVTVVVVGVVTAMSLMNAQIIAWVVTRPLKFFINSTQKKMEKSGGKFWKSKVDALKRRRDGYLQTHILEKGAENDQAKNSQVPRPEEEESRPTKLWYIGFWFWYIGQRIWIIGFLIWYIGLIFGWRLSLLAQRIWLWLWLWLDRRWFYFVVSLSRGQDKRAMNNEDDNGSPHAAEASEPTDSAAVAQNNDLETQVETKIPSNNSGVSQSARPQGEVDLEAQVPHD</sequence>
<evidence type="ECO:0000256" key="1">
    <source>
        <dbReference type="ARBA" id="ARBA00022679"/>
    </source>
</evidence>
<dbReference type="VEuPathDB" id="FungiDB:PV10_04456"/>